<dbReference type="FunFam" id="3.40.20.10:FF:000005">
    <property type="entry name" value="Gelsolin"/>
    <property type="match status" value="1"/>
</dbReference>
<comment type="similarity">
    <text evidence="1">Belongs to the villin/gelsolin family.</text>
</comment>
<organism evidence="6 7">
    <name type="scientific">Dictyocaulus viviparus</name>
    <name type="common">Bovine lungworm</name>
    <dbReference type="NCBI Taxonomy" id="29172"/>
    <lineage>
        <taxon>Eukaryota</taxon>
        <taxon>Metazoa</taxon>
        <taxon>Ecdysozoa</taxon>
        <taxon>Nematoda</taxon>
        <taxon>Chromadorea</taxon>
        <taxon>Rhabditida</taxon>
        <taxon>Rhabditina</taxon>
        <taxon>Rhabditomorpha</taxon>
        <taxon>Strongyloidea</taxon>
        <taxon>Metastrongylidae</taxon>
        <taxon>Dictyocaulus</taxon>
    </lineage>
</organism>
<dbReference type="GO" id="GO:0051015">
    <property type="term" value="F:actin filament binding"/>
    <property type="evidence" value="ECO:0007669"/>
    <property type="project" value="InterPro"/>
</dbReference>
<dbReference type="STRING" id="29172.A0A0D8XKG2"/>
<keyword evidence="3" id="KW-0677">Repeat</keyword>
<dbReference type="PRINTS" id="PR00597">
    <property type="entry name" value="GELSOLIN"/>
</dbReference>
<dbReference type="Proteomes" id="UP000053766">
    <property type="component" value="Unassembled WGS sequence"/>
</dbReference>
<dbReference type="AlphaFoldDB" id="A0A0D8XKG2"/>
<dbReference type="GO" id="GO:0051016">
    <property type="term" value="P:barbed-end actin filament capping"/>
    <property type="evidence" value="ECO:0007669"/>
    <property type="project" value="TreeGrafter"/>
</dbReference>
<keyword evidence="2" id="KW-0117">Actin capping</keyword>
<evidence type="ECO:0000256" key="1">
    <source>
        <dbReference type="ARBA" id="ARBA00008418"/>
    </source>
</evidence>
<dbReference type="GO" id="GO:0008154">
    <property type="term" value="P:actin polymerization or depolymerization"/>
    <property type="evidence" value="ECO:0007669"/>
    <property type="project" value="TreeGrafter"/>
</dbReference>
<dbReference type="PANTHER" id="PTHR11977:SF123">
    <property type="entry name" value="GELSOLIN"/>
    <property type="match status" value="1"/>
</dbReference>
<dbReference type="InterPro" id="IPR007123">
    <property type="entry name" value="Gelsolin-like_dom"/>
</dbReference>
<reference evidence="7" key="2">
    <citation type="journal article" date="2016" name="Sci. Rep.">
        <title>Dictyocaulus viviparus genome, variome and transcriptome elucidate lungworm biology and support future intervention.</title>
        <authorList>
            <person name="McNulty S.N."/>
            <person name="Strube C."/>
            <person name="Rosa B.A."/>
            <person name="Martin J.C."/>
            <person name="Tyagi R."/>
            <person name="Choi Y.J."/>
            <person name="Wang Q."/>
            <person name="Hallsworth Pepin K."/>
            <person name="Zhang X."/>
            <person name="Ozersky P."/>
            <person name="Wilson R.K."/>
            <person name="Sternberg P.W."/>
            <person name="Gasser R.B."/>
            <person name="Mitreva M."/>
        </authorList>
    </citation>
    <scope>NUCLEOTIDE SEQUENCE [LARGE SCALE GENOMIC DNA]</scope>
    <source>
        <strain evidence="7">HannoverDv2000</strain>
    </source>
</reference>
<dbReference type="OrthoDB" id="6375767at2759"/>
<dbReference type="InterPro" id="IPR007122">
    <property type="entry name" value="Villin/Gelsolin"/>
</dbReference>
<evidence type="ECO:0000313" key="7">
    <source>
        <dbReference type="Proteomes" id="UP000053766"/>
    </source>
</evidence>
<protein>
    <submittedName>
        <fullName evidence="6">Gelsolin repeat protein</fullName>
    </submittedName>
</protein>
<keyword evidence="7" id="KW-1185">Reference proteome</keyword>
<accession>A0A0D8XKG2</accession>
<dbReference type="CDD" id="cd11289">
    <property type="entry name" value="gelsolin_S2_like"/>
    <property type="match status" value="1"/>
</dbReference>
<reference evidence="6 7" key="1">
    <citation type="submission" date="2013-11" db="EMBL/GenBank/DDBJ databases">
        <title>Draft genome of the bovine lungworm Dictyocaulus viviparus.</title>
        <authorList>
            <person name="Mitreva M."/>
        </authorList>
    </citation>
    <scope>NUCLEOTIDE SEQUENCE [LARGE SCALE GENOMIC DNA]</scope>
    <source>
        <strain evidence="6 7">HannoverDv2000</strain>
    </source>
</reference>
<dbReference type="GO" id="GO:0051014">
    <property type="term" value="P:actin filament severing"/>
    <property type="evidence" value="ECO:0007669"/>
    <property type="project" value="TreeGrafter"/>
</dbReference>
<feature type="domain" description="Gelsolin-like" evidence="5">
    <location>
        <begin position="315"/>
        <end position="373"/>
    </location>
</feature>
<dbReference type="SUPFAM" id="SSF55753">
    <property type="entry name" value="Actin depolymerizing proteins"/>
    <property type="match status" value="4"/>
</dbReference>
<gene>
    <name evidence="6" type="ORF">DICVIV_11189</name>
</gene>
<dbReference type="SMART" id="SM00262">
    <property type="entry name" value="GEL"/>
    <property type="match status" value="4"/>
</dbReference>
<dbReference type="PANTHER" id="PTHR11977">
    <property type="entry name" value="VILLIN"/>
    <property type="match status" value="1"/>
</dbReference>
<dbReference type="CDD" id="cd11290">
    <property type="entry name" value="gelsolin_S1_like"/>
    <property type="match status" value="1"/>
</dbReference>
<sequence length="427" mass="48880">MTRTIRNSAKFKLEPVPKEQFGEFYTGDAYICLYCKNRDEWDVHFWLGEHATTDEVGVAAIKTVELDQNLGGFPVQHREVQNHESSLFLSYFPNGISGGYESGYKHVEDMFENWKPQLFHCKGKRNVRCIQVDLDVKSLNLGDVFILDLGRDIYVWIPPDSGRLERIKGMSHAKNIASSERQGRSTVHILDKEWNNDEVFFSYFGGLSSLNKIAKARNDDENYWRKTVEEVSLYRVSDQSGSMKITKLPQVKQSELKTEDAFILDAVNGGVFIWIGKQCTLFERANAISWGENYLRQKPLLYQVSEKNGALAVEEISNFNQESLDGDDVMILDALSTIFVWVGAGATTNEKEGAMSTAQDYLKEHKLPRQDKVSIEIIHQGKETTAFKKCFSNWDDKLFGKQVKLRGNNIFMQDVSIYIRIHKLLLV</sequence>
<dbReference type="EMBL" id="KN716622">
    <property type="protein sequence ID" value="KJH42811.1"/>
    <property type="molecule type" value="Genomic_DNA"/>
</dbReference>
<keyword evidence="4" id="KW-0009">Actin-binding</keyword>
<name>A0A0D8XKG2_DICVI</name>
<dbReference type="Pfam" id="PF00626">
    <property type="entry name" value="Gelsolin"/>
    <property type="match status" value="3"/>
</dbReference>
<evidence type="ECO:0000256" key="2">
    <source>
        <dbReference type="ARBA" id="ARBA00022467"/>
    </source>
</evidence>
<evidence type="ECO:0000256" key="3">
    <source>
        <dbReference type="ARBA" id="ARBA00022737"/>
    </source>
</evidence>
<dbReference type="InterPro" id="IPR029006">
    <property type="entry name" value="ADF-H/Gelsolin-like_dom_sf"/>
</dbReference>
<feature type="domain" description="Gelsolin-like" evidence="5">
    <location>
        <begin position="130"/>
        <end position="189"/>
    </location>
</feature>
<dbReference type="GO" id="GO:0015629">
    <property type="term" value="C:actin cytoskeleton"/>
    <property type="evidence" value="ECO:0007669"/>
    <property type="project" value="TreeGrafter"/>
</dbReference>
<dbReference type="CDD" id="cd11291">
    <property type="entry name" value="gelsolin_S6_like"/>
    <property type="match status" value="1"/>
</dbReference>
<feature type="domain" description="Gelsolin-like" evidence="5">
    <location>
        <begin position="11"/>
        <end position="89"/>
    </location>
</feature>
<evidence type="ECO:0000313" key="6">
    <source>
        <dbReference type="EMBL" id="KJH42811.1"/>
    </source>
</evidence>
<evidence type="ECO:0000256" key="4">
    <source>
        <dbReference type="ARBA" id="ARBA00023203"/>
    </source>
</evidence>
<dbReference type="Gene3D" id="3.40.20.10">
    <property type="entry name" value="Severin"/>
    <property type="match status" value="4"/>
</dbReference>
<evidence type="ECO:0000259" key="5">
    <source>
        <dbReference type="Pfam" id="PF00626"/>
    </source>
</evidence>
<dbReference type="GO" id="GO:0005546">
    <property type="term" value="F:phosphatidylinositol-4,5-bisphosphate binding"/>
    <property type="evidence" value="ECO:0007669"/>
    <property type="project" value="TreeGrafter"/>
</dbReference>
<proteinExistence type="inferred from homology"/>
<dbReference type="GO" id="GO:0005737">
    <property type="term" value="C:cytoplasm"/>
    <property type="evidence" value="ECO:0007669"/>
    <property type="project" value="TreeGrafter"/>
</dbReference>